<proteinExistence type="predicted"/>
<dbReference type="EMBL" id="APOL01000042">
    <property type="protein sequence ID" value="ENU32639.1"/>
    <property type="molecule type" value="Genomic_DNA"/>
</dbReference>
<feature type="signal peptide" evidence="1">
    <location>
        <begin position="1"/>
        <end position="21"/>
    </location>
</feature>
<feature type="chain" id="PRO_5004132215" description="DUF6160 domain-containing protein" evidence="1">
    <location>
        <begin position="22"/>
        <end position="364"/>
    </location>
</feature>
<evidence type="ECO:0000313" key="3">
    <source>
        <dbReference type="EMBL" id="ENU32639.1"/>
    </source>
</evidence>
<dbReference type="PATRIC" id="fig|1217671.3.peg.2581"/>
<name>N8RGG5_9GAMM</name>
<dbReference type="Proteomes" id="UP000018426">
    <property type="component" value="Unassembled WGS sequence"/>
</dbReference>
<dbReference type="InterPro" id="IPR046158">
    <property type="entry name" value="DUF6160"/>
</dbReference>
<comment type="caution">
    <text evidence="3">The sequence shown here is derived from an EMBL/GenBank/DDBJ whole genome shotgun (WGS) entry which is preliminary data.</text>
</comment>
<gene>
    <name evidence="3" type="ORF">F989_02627</name>
</gene>
<evidence type="ECO:0000256" key="1">
    <source>
        <dbReference type="SAM" id="SignalP"/>
    </source>
</evidence>
<dbReference type="AlphaFoldDB" id="N8RGG5"/>
<organism evidence="3 4">
    <name type="scientific">Acinetobacter parvus NIPH 1103</name>
    <dbReference type="NCBI Taxonomy" id="1217671"/>
    <lineage>
        <taxon>Bacteria</taxon>
        <taxon>Pseudomonadati</taxon>
        <taxon>Pseudomonadota</taxon>
        <taxon>Gammaproteobacteria</taxon>
        <taxon>Moraxellales</taxon>
        <taxon>Moraxellaceae</taxon>
        <taxon>Acinetobacter</taxon>
    </lineage>
</organism>
<dbReference type="HOGENOM" id="CLU_876107_0_0_6"/>
<accession>N8RGG5</accession>
<reference evidence="3 4" key="1">
    <citation type="submission" date="2013-02" db="EMBL/GenBank/DDBJ databases">
        <title>The Genome Sequence of Acinetobacter parvus NIPH 1103.</title>
        <authorList>
            <consortium name="The Broad Institute Genome Sequencing Platform"/>
            <consortium name="The Broad Institute Genome Sequencing Center for Infectious Disease"/>
            <person name="Cerqueira G."/>
            <person name="Feldgarden M."/>
            <person name="Courvalin P."/>
            <person name="Perichon B."/>
            <person name="Grillot-Courvalin C."/>
            <person name="Clermont D."/>
            <person name="Rocha E."/>
            <person name="Yoon E.-J."/>
            <person name="Nemec A."/>
            <person name="Walker B."/>
            <person name="Young S.K."/>
            <person name="Zeng Q."/>
            <person name="Gargeya S."/>
            <person name="Fitzgerald M."/>
            <person name="Haas B."/>
            <person name="Abouelleil A."/>
            <person name="Alvarado L."/>
            <person name="Arachchi H.M."/>
            <person name="Berlin A.M."/>
            <person name="Chapman S.B."/>
            <person name="Dewar J."/>
            <person name="Goldberg J."/>
            <person name="Griggs A."/>
            <person name="Gujja S."/>
            <person name="Hansen M."/>
            <person name="Howarth C."/>
            <person name="Imamovic A."/>
            <person name="Larimer J."/>
            <person name="McCowan C."/>
            <person name="Murphy C."/>
            <person name="Neiman D."/>
            <person name="Pearson M."/>
            <person name="Priest M."/>
            <person name="Roberts A."/>
            <person name="Saif S."/>
            <person name="Shea T."/>
            <person name="Sisk P."/>
            <person name="Sykes S."/>
            <person name="Wortman J."/>
            <person name="Nusbaum C."/>
            <person name="Birren B."/>
        </authorList>
    </citation>
    <scope>NUCLEOTIDE SEQUENCE [LARGE SCALE GENOMIC DNA]</scope>
    <source>
        <strain evidence="3 4">NIPH 1103</strain>
    </source>
</reference>
<dbReference type="RefSeq" id="WP_004675150.1">
    <property type="nucleotide sequence ID" value="NZ_KB849218.1"/>
</dbReference>
<feature type="domain" description="DUF6160" evidence="2">
    <location>
        <begin position="1"/>
        <end position="66"/>
    </location>
</feature>
<protein>
    <recommendedName>
        <fullName evidence="2">DUF6160 domain-containing protein</fullName>
    </recommendedName>
</protein>
<evidence type="ECO:0000313" key="4">
    <source>
        <dbReference type="Proteomes" id="UP000018426"/>
    </source>
</evidence>
<keyword evidence="1" id="KW-0732">Signal</keyword>
<dbReference type="Pfam" id="PF19657">
    <property type="entry name" value="DUF6160"/>
    <property type="match status" value="1"/>
</dbReference>
<evidence type="ECO:0000259" key="2">
    <source>
        <dbReference type="Pfam" id="PF19657"/>
    </source>
</evidence>
<sequence length="364" mass="36066">MKMFTKLALVSSMAISANAMAMQSMDDAALSAATGQDGINIGIGISKIEIAKVLVHDNDGLVYSGTAPTAGQAGFGGTGNAGAIVIKSNGAGKTATNGIVIEAPVNAAGDAYDTTRKLPSGLLAELAIDTDAGRADSATTTGNTAFLNVAAKVSGLDIYIGEIGISASNAVPAAGATTIRRGAAEANNYNKILSGLTLKTGKMDANIQLGAAPQGAMIMLSTTMTGGLTIENLGIVGAKSGAAVAPGVNTTTDGQISIGSIKIANASGTDLNINAKVDVLGKSAANNGFLKISTGSGTAYGSALKAGDSQDMYISSVRLGDATDAKSIGDVEIQGMTTYYNNGGGFSATNANERAGAMITISGH</sequence>